<sequence>MGRNTWSLLLEFRLCAVMKFSEKNWSEVQLRNKRGRGQTSVSRKERNKEIEIATTKKRNTSHAEDKLTASSKRTRHQQGSEETRRPTNHFRGHRKQEVAKIDHIKEFGDEDWQAWFDGWRDNESHDFTPSSESSNIAIDDLSFDALINERTLEDVSGNGAWDSKPKQKEEELPRETAVTMVGMEEARVKRIISLMRHIPVFSGECDVEPFIDAFEYCTPKLKDGDEGTFIF</sequence>
<dbReference type="AlphaFoldDB" id="A0AAV7I5S6"/>
<accession>A0AAV7I5S6</accession>
<feature type="region of interest" description="Disordered" evidence="1">
    <location>
        <begin position="32"/>
        <end position="95"/>
    </location>
</feature>
<organism evidence="2 3">
    <name type="scientific">Cotesia glomerata</name>
    <name type="common">Lepidopteran parasitic wasp</name>
    <name type="synonym">Apanteles glomeratus</name>
    <dbReference type="NCBI Taxonomy" id="32391"/>
    <lineage>
        <taxon>Eukaryota</taxon>
        <taxon>Metazoa</taxon>
        <taxon>Ecdysozoa</taxon>
        <taxon>Arthropoda</taxon>
        <taxon>Hexapoda</taxon>
        <taxon>Insecta</taxon>
        <taxon>Pterygota</taxon>
        <taxon>Neoptera</taxon>
        <taxon>Endopterygota</taxon>
        <taxon>Hymenoptera</taxon>
        <taxon>Apocrita</taxon>
        <taxon>Ichneumonoidea</taxon>
        <taxon>Braconidae</taxon>
        <taxon>Microgastrinae</taxon>
        <taxon>Cotesia</taxon>
    </lineage>
</organism>
<comment type="caution">
    <text evidence="2">The sequence shown here is derived from an EMBL/GenBank/DDBJ whole genome shotgun (WGS) entry which is preliminary data.</text>
</comment>
<evidence type="ECO:0000313" key="3">
    <source>
        <dbReference type="Proteomes" id="UP000826195"/>
    </source>
</evidence>
<keyword evidence="3" id="KW-1185">Reference proteome</keyword>
<protein>
    <submittedName>
        <fullName evidence="2">Uncharacterized protein</fullName>
    </submittedName>
</protein>
<gene>
    <name evidence="2" type="ORF">KQX54_011665</name>
</gene>
<name>A0AAV7I5S6_COTGL</name>
<reference evidence="2 3" key="1">
    <citation type="journal article" date="2021" name="J. Hered.">
        <title>A chromosome-level genome assembly of the parasitoid wasp, Cotesia glomerata (Hymenoptera: Braconidae).</title>
        <authorList>
            <person name="Pinto B.J."/>
            <person name="Weis J.J."/>
            <person name="Gamble T."/>
            <person name="Ode P.J."/>
            <person name="Paul R."/>
            <person name="Zaspel J.M."/>
        </authorList>
    </citation>
    <scope>NUCLEOTIDE SEQUENCE [LARGE SCALE GENOMIC DNA]</scope>
    <source>
        <strain evidence="2">CgM1</strain>
    </source>
</reference>
<dbReference type="EMBL" id="JAHXZJ010002237">
    <property type="protein sequence ID" value="KAH0546574.1"/>
    <property type="molecule type" value="Genomic_DNA"/>
</dbReference>
<dbReference type="Proteomes" id="UP000826195">
    <property type="component" value="Unassembled WGS sequence"/>
</dbReference>
<evidence type="ECO:0000313" key="2">
    <source>
        <dbReference type="EMBL" id="KAH0546574.1"/>
    </source>
</evidence>
<feature type="compositionally biased region" description="Basic and acidic residues" evidence="1">
    <location>
        <begin position="42"/>
        <end position="51"/>
    </location>
</feature>
<evidence type="ECO:0000256" key="1">
    <source>
        <dbReference type="SAM" id="MobiDB-lite"/>
    </source>
</evidence>
<proteinExistence type="predicted"/>